<accession>A0A4Y7SPD0</accession>
<gene>
    <name evidence="3" type="ORF">FA13DRAFT_1597587</name>
</gene>
<dbReference type="EMBL" id="QPFP01000074">
    <property type="protein sequence ID" value="TEB23720.1"/>
    <property type="molecule type" value="Genomic_DNA"/>
</dbReference>
<keyword evidence="1" id="KW-0479">Metal-binding</keyword>
<evidence type="ECO:0000259" key="2">
    <source>
        <dbReference type="PROSITE" id="PS50966"/>
    </source>
</evidence>
<sequence length="299" mass="34556">LSDRHATLLSVVPIVMPMADHLLCLHHLQANIDQNVRQRLGGRWGAFLSQFWSVYRAVSPEDFQKGWDAMVKQFPEAADYLNTQLWPCQERWAWTFVVFKFTAAIRTNGRVESENRVTKTFGGPKTNVMQLFDGLNERTSGQSVQEMRKARDSSRRQHPRTIETMFPGVLSLLRQLAGPYALQECYKQMEESVFYRVEVVPLPHGVRNWQMINMFTNDNTYLGAKWVLRLIHSRGLQVRNVLRVVHQGTGKQHLVALLDNKSYVCDCAMGMNLGIPCRHYFSVLTSVREFRFHISVVRS</sequence>
<name>A0A4Y7SPD0_COPMI</name>
<feature type="domain" description="SWIM-type" evidence="2">
    <location>
        <begin position="253"/>
        <end position="288"/>
    </location>
</feature>
<evidence type="ECO:0000313" key="4">
    <source>
        <dbReference type="Proteomes" id="UP000298030"/>
    </source>
</evidence>
<dbReference type="OrthoDB" id="3261031at2759"/>
<evidence type="ECO:0000313" key="3">
    <source>
        <dbReference type="EMBL" id="TEB23720.1"/>
    </source>
</evidence>
<dbReference type="STRING" id="71717.A0A4Y7SPD0"/>
<proteinExistence type="predicted"/>
<keyword evidence="1" id="KW-0863">Zinc-finger</keyword>
<organism evidence="3 4">
    <name type="scientific">Coprinellus micaceus</name>
    <name type="common">Glistening ink-cap mushroom</name>
    <name type="synonym">Coprinus micaceus</name>
    <dbReference type="NCBI Taxonomy" id="71717"/>
    <lineage>
        <taxon>Eukaryota</taxon>
        <taxon>Fungi</taxon>
        <taxon>Dikarya</taxon>
        <taxon>Basidiomycota</taxon>
        <taxon>Agaricomycotina</taxon>
        <taxon>Agaricomycetes</taxon>
        <taxon>Agaricomycetidae</taxon>
        <taxon>Agaricales</taxon>
        <taxon>Agaricineae</taxon>
        <taxon>Psathyrellaceae</taxon>
        <taxon>Coprinellus</taxon>
    </lineage>
</organism>
<keyword evidence="4" id="KW-1185">Reference proteome</keyword>
<evidence type="ECO:0000256" key="1">
    <source>
        <dbReference type="PROSITE-ProRule" id="PRU00325"/>
    </source>
</evidence>
<dbReference type="PROSITE" id="PS50966">
    <property type="entry name" value="ZF_SWIM"/>
    <property type="match status" value="1"/>
</dbReference>
<dbReference type="GO" id="GO:0008270">
    <property type="term" value="F:zinc ion binding"/>
    <property type="evidence" value="ECO:0007669"/>
    <property type="project" value="UniProtKB-KW"/>
</dbReference>
<dbReference type="Proteomes" id="UP000298030">
    <property type="component" value="Unassembled WGS sequence"/>
</dbReference>
<comment type="caution">
    <text evidence="3">The sequence shown here is derived from an EMBL/GenBank/DDBJ whole genome shotgun (WGS) entry which is preliminary data.</text>
</comment>
<feature type="non-terminal residue" evidence="3">
    <location>
        <position position="299"/>
    </location>
</feature>
<dbReference type="AlphaFoldDB" id="A0A4Y7SPD0"/>
<dbReference type="InterPro" id="IPR007527">
    <property type="entry name" value="Znf_SWIM"/>
</dbReference>
<feature type="non-terminal residue" evidence="3">
    <location>
        <position position="1"/>
    </location>
</feature>
<dbReference type="PANTHER" id="PTHR47718">
    <property type="entry name" value="OS01G0519700 PROTEIN"/>
    <property type="match status" value="1"/>
</dbReference>
<reference evidence="3 4" key="1">
    <citation type="journal article" date="2019" name="Nat. Ecol. Evol.">
        <title>Megaphylogeny resolves global patterns of mushroom evolution.</title>
        <authorList>
            <person name="Varga T."/>
            <person name="Krizsan K."/>
            <person name="Foldi C."/>
            <person name="Dima B."/>
            <person name="Sanchez-Garcia M."/>
            <person name="Sanchez-Ramirez S."/>
            <person name="Szollosi G.J."/>
            <person name="Szarkandi J.G."/>
            <person name="Papp V."/>
            <person name="Albert L."/>
            <person name="Andreopoulos W."/>
            <person name="Angelini C."/>
            <person name="Antonin V."/>
            <person name="Barry K.W."/>
            <person name="Bougher N.L."/>
            <person name="Buchanan P."/>
            <person name="Buyck B."/>
            <person name="Bense V."/>
            <person name="Catcheside P."/>
            <person name="Chovatia M."/>
            <person name="Cooper J."/>
            <person name="Damon W."/>
            <person name="Desjardin D."/>
            <person name="Finy P."/>
            <person name="Geml J."/>
            <person name="Haridas S."/>
            <person name="Hughes K."/>
            <person name="Justo A."/>
            <person name="Karasinski D."/>
            <person name="Kautmanova I."/>
            <person name="Kiss B."/>
            <person name="Kocsube S."/>
            <person name="Kotiranta H."/>
            <person name="LaButti K.M."/>
            <person name="Lechner B.E."/>
            <person name="Liimatainen K."/>
            <person name="Lipzen A."/>
            <person name="Lukacs Z."/>
            <person name="Mihaltcheva S."/>
            <person name="Morgado L.N."/>
            <person name="Niskanen T."/>
            <person name="Noordeloos M.E."/>
            <person name="Ohm R.A."/>
            <person name="Ortiz-Santana B."/>
            <person name="Ovrebo C."/>
            <person name="Racz N."/>
            <person name="Riley R."/>
            <person name="Savchenko A."/>
            <person name="Shiryaev A."/>
            <person name="Soop K."/>
            <person name="Spirin V."/>
            <person name="Szebenyi C."/>
            <person name="Tomsovsky M."/>
            <person name="Tulloss R.E."/>
            <person name="Uehling J."/>
            <person name="Grigoriev I.V."/>
            <person name="Vagvolgyi C."/>
            <person name="Papp T."/>
            <person name="Martin F.M."/>
            <person name="Miettinen O."/>
            <person name="Hibbett D.S."/>
            <person name="Nagy L.G."/>
        </authorList>
    </citation>
    <scope>NUCLEOTIDE SEQUENCE [LARGE SCALE GENOMIC DNA]</scope>
    <source>
        <strain evidence="3 4">FP101781</strain>
    </source>
</reference>
<keyword evidence="1" id="KW-0862">Zinc</keyword>
<protein>
    <recommendedName>
        <fullName evidence="2">SWIM-type domain-containing protein</fullName>
    </recommendedName>
</protein>